<dbReference type="AlphaFoldDB" id="A0A5N5H8M1"/>
<name>A0A5N5H8M1_9ROSA</name>
<dbReference type="PANTHER" id="PTHR31366">
    <property type="entry name" value="UPF0739 PROTEIN C1ORF74"/>
    <property type="match status" value="1"/>
</dbReference>
<accession>A0A5N5H8M1</accession>
<dbReference type="InterPro" id="IPR003591">
    <property type="entry name" value="Leu-rich_rpt_typical-subtyp"/>
</dbReference>
<sequence>MLQSLDVSYNQLSGSIPPSISGLRSLTYLSMSNNGFTGIIPEISGLWQLRTLDLSRLMLSHSLLSGHLPALNKLKRLQLLDVSDYKLSGTNTRDIFTLPNLTELNVSINTFTTLEVVRFLGPETQLQVLDAEGNKLRGHLPLNLVTLPNLTSINLSYNRFFGVIRGEFGAKVGSWRILYLDHNFQQGKLPQEFILGPKTIRGSLSNNCLKCPENLPICFGGQKKISECSGQNDTDILALCTGMRPVILVDYGGKMPELQERLCAILKLCQKESPIFEHLRVMVIEEMIYLIHVRGLADHVRSSLNSEQELLFVDVERDPPKMITEAEKSPLGMQLISIQKLFSLVFPVGGRKDEALPSHTVTADAELPINEHIPSQSSEFIDLSSCMQNTEVLLPTLNGWLLGYPVVYLFREEHSVAAVCNLSSKYLHIYKISICRNGSPDEVYQLDELLSFSVPYDLSMRGSKEKWAEAFLAHMQGRWERCKPAWRPLQMEIAFAFDEGLGVYLLDKGRDL</sequence>
<dbReference type="SMART" id="SM00369">
    <property type="entry name" value="LRR_TYP"/>
    <property type="match status" value="3"/>
</dbReference>
<organism evidence="3 4">
    <name type="scientific">Pyrus ussuriensis x Pyrus communis</name>
    <dbReference type="NCBI Taxonomy" id="2448454"/>
    <lineage>
        <taxon>Eukaryota</taxon>
        <taxon>Viridiplantae</taxon>
        <taxon>Streptophyta</taxon>
        <taxon>Embryophyta</taxon>
        <taxon>Tracheophyta</taxon>
        <taxon>Spermatophyta</taxon>
        <taxon>Magnoliopsida</taxon>
        <taxon>eudicotyledons</taxon>
        <taxon>Gunneridae</taxon>
        <taxon>Pentapetalae</taxon>
        <taxon>rosids</taxon>
        <taxon>fabids</taxon>
        <taxon>Rosales</taxon>
        <taxon>Rosaceae</taxon>
        <taxon>Amygdaloideae</taxon>
        <taxon>Maleae</taxon>
        <taxon>Pyrus</taxon>
    </lineage>
</organism>
<evidence type="ECO:0000256" key="2">
    <source>
        <dbReference type="ARBA" id="ARBA00022737"/>
    </source>
</evidence>
<evidence type="ECO:0000313" key="3">
    <source>
        <dbReference type="EMBL" id="KAB2622903.1"/>
    </source>
</evidence>
<keyword evidence="1" id="KW-0433">Leucine-rich repeat</keyword>
<dbReference type="SUPFAM" id="SSF52058">
    <property type="entry name" value="L domain-like"/>
    <property type="match status" value="1"/>
</dbReference>
<comment type="caution">
    <text evidence="3">The sequence shown here is derived from an EMBL/GenBank/DDBJ whole genome shotgun (WGS) entry which is preliminary data.</text>
</comment>
<dbReference type="Pfam" id="PF14953">
    <property type="entry name" value="DUF4504"/>
    <property type="match status" value="1"/>
</dbReference>
<evidence type="ECO:0000313" key="4">
    <source>
        <dbReference type="Proteomes" id="UP000327157"/>
    </source>
</evidence>
<dbReference type="OrthoDB" id="2395010at2759"/>
<dbReference type="Gene3D" id="3.80.10.10">
    <property type="entry name" value="Ribonuclease Inhibitor"/>
    <property type="match status" value="1"/>
</dbReference>
<dbReference type="EMBL" id="SMOL01000231">
    <property type="protein sequence ID" value="KAB2622903.1"/>
    <property type="molecule type" value="Genomic_DNA"/>
</dbReference>
<dbReference type="Pfam" id="PF00560">
    <property type="entry name" value="LRR_1"/>
    <property type="match status" value="3"/>
</dbReference>
<dbReference type="InterPro" id="IPR032675">
    <property type="entry name" value="LRR_dom_sf"/>
</dbReference>
<keyword evidence="2" id="KW-0677">Repeat</keyword>
<dbReference type="InterPro" id="IPR001611">
    <property type="entry name" value="Leu-rich_rpt"/>
</dbReference>
<proteinExistence type="predicted"/>
<dbReference type="InterPro" id="IPR027850">
    <property type="entry name" value="DUF4504"/>
</dbReference>
<reference evidence="3 4" key="3">
    <citation type="submission" date="2019-11" db="EMBL/GenBank/DDBJ databases">
        <title>A de novo genome assembly of a pear dwarfing rootstock.</title>
        <authorList>
            <person name="Wang F."/>
            <person name="Wang J."/>
            <person name="Li S."/>
            <person name="Zhang Y."/>
            <person name="Fang M."/>
            <person name="Ma L."/>
            <person name="Zhao Y."/>
            <person name="Jiang S."/>
        </authorList>
    </citation>
    <scope>NUCLEOTIDE SEQUENCE [LARGE SCALE GENOMIC DNA]</scope>
    <source>
        <strain evidence="3">S2</strain>
        <tissue evidence="3">Leaf</tissue>
    </source>
</reference>
<dbReference type="PANTHER" id="PTHR31366:SF2">
    <property type="entry name" value="UPF0739 PROTEIN C1ORF74"/>
    <property type="match status" value="1"/>
</dbReference>
<reference evidence="4" key="2">
    <citation type="submission" date="2019-10" db="EMBL/GenBank/DDBJ databases">
        <title>A de novo genome assembly of a pear dwarfing rootstock.</title>
        <authorList>
            <person name="Wang F."/>
            <person name="Wang J."/>
            <person name="Li S."/>
            <person name="Zhang Y."/>
            <person name="Fang M."/>
            <person name="Ma L."/>
            <person name="Zhao Y."/>
            <person name="Jiang S."/>
        </authorList>
    </citation>
    <scope>NUCLEOTIDE SEQUENCE [LARGE SCALE GENOMIC DNA]</scope>
</reference>
<protein>
    <submittedName>
        <fullName evidence="3">Uncharacterized protein</fullName>
    </submittedName>
</protein>
<reference evidence="3 4" key="1">
    <citation type="submission" date="2019-09" db="EMBL/GenBank/DDBJ databases">
        <authorList>
            <person name="Ou C."/>
        </authorList>
    </citation>
    <scope>NUCLEOTIDE SEQUENCE [LARGE SCALE GENOMIC DNA]</scope>
    <source>
        <strain evidence="3">S2</strain>
        <tissue evidence="3">Leaf</tissue>
    </source>
</reference>
<evidence type="ECO:0000256" key="1">
    <source>
        <dbReference type="ARBA" id="ARBA00022614"/>
    </source>
</evidence>
<dbReference type="Proteomes" id="UP000327157">
    <property type="component" value="Chromosome 4"/>
</dbReference>
<keyword evidence="4" id="KW-1185">Reference proteome</keyword>
<gene>
    <name evidence="3" type="ORF">D8674_025085</name>
</gene>